<dbReference type="InterPro" id="IPR011990">
    <property type="entry name" value="TPR-like_helical_dom_sf"/>
</dbReference>
<dbReference type="EMBL" id="GL377593">
    <property type="protein sequence ID" value="EFJ23346.1"/>
    <property type="molecule type" value="Genomic_DNA"/>
</dbReference>
<feature type="repeat" description="PPR" evidence="2">
    <location>
        <begin position="5"/>
        <end position="39"/>
    </location>
</feature>
<accession>D8RWZ6</accession>
<dbReference type="eggNOG" id="KOG4197">
    <property type="taxonomic scope" value="Eukaryota"/>
</dbReference>
<dbReference type="InterPro" id="IPR002885">
    <property type="entry name" value="PPR_rpt"/>
</dbReference>
<dbReference type="PANTHER" id="PTHR47926:SF382">
    <property type="entry name" value="PENTACOTRIPEPTIDE-REPEAT REGION OF PRORP DOMAIN-CONTAINING PROTEIN"/>
    <property type="match status" value="1"/>
</dbReference>
<keyword evidence="4" id="KW-1185">Reference proteome</keyword>
<proteinExistence type="predicted"/>
<name>D8RWZ6_SELML</name>
<dbReference type="GO" id="GO:0009451">
    <property type="term" value="P:RNA modification"/>
    <property type="evidence" value="ECO:0007669"/>
    <property type="project" value="InterPro"/>
</dbReference>
<dbReference type="Proteomes" id="UP000001514">
    <property type="component" value="Unassembled WGS sequence"/>
</dbReference>
<evidence type="ECO:0000313" key="3">
    <source>
        <dbReference type="EMBL" id="EFJ23346.1"/>
    </source>
</evidence>
<gene>
    <name evidence="3" type="ORF">SELMODRAFT_104027</name>
</gene>
<dbReference type="Gene3D" id="1.25.40.10">
    <property type="entry name" value="Tetratricopeptide repeat domain"/>
    <property type="match status" value="2"/>
</dbReference>
<dbReference type="Gramene" id="EFJ23346">
    <property type="protein sequence ID" value="EFJ23346"/>
    <property type="gene ID" value="SELMODRAFT_104027"/>
</dbReference>
<evidence type="ECO:0000256" key="2">
    <source>
        <dbReference type="PROSITE-ProRule" id="PRU00708"/>
    </source>
</evidence>
<dbReference type="Pfam" id="PF01535">
    <property type="entry name" value="PPR"/>
    <property type="match status" value="2"/>
</dbReference>
<dbReference type="PROSITE" id="PS51375">
    <property type="entry name" value="PPR"/>
    <property type="match status" value="1"/>
</dbReference>
<reference evidence="3 4" key="1">
    <citation type="journal article" date="2011" name="Science">
        <title>The Selaginella genome identifies genetic changes associated with the evolution of vascular plants.</title>
        <authorList>
            <person name="Banks J.A."/>
            <person name="Nishiyama T."/>
            <person name="Hasebe M."/>
            <person name="Bowman J.L."/>
            <person name="Gribskov M."/>
            <person name="dePamphilis C."/>
            <person name="Albert V.A."/>
            <person name="Aono N."/>
            <person name="Aoyama T."/>
            <person name="Ambrose B.A."/>
            <person name="Ashton N.W."/>
            <person name="Axtell M.J."/>
            <person name="Barker E."/>
            <person name="Barker M.S."/>
            <person name="Bennetzen J.L."/>
            <person name="Bonawitz N.D."/>
            <person name="Chapple C."/>
            <person name="Cheng C."/>
            <person name="Correa L.G."/>
            <person name="Dacre M."/>
            <person name="DeBarry J."/>
            <person name="Dreyer I."/>
            <person name="Elias M."/>
            <person name="Engstrom E.M."/>
            <person name="Estelle M."/>
            <person name="Feng L."/>
            <person name="Finet C."/>
            <person name="Floyd S.K."/>
            <person name="Frommer W.B."/>
            <person name="Fujita T."/>
            <person name="Gramzow L."/>
            <person name="Gutensohn M."/>
            <person name="Harholt J."/>
            <person name="Hattori M."/>
            <person name="Heyl A."/>
            <person name="Hirai T."/>
            <person name="Hiwatashi Y."/>
            <person name="Ishikawa M."/>
            <person name="Iwata M."/>
            <person name="Karol K.G."/>
            <person name="Koehler B."/>
            <person name="Kolukisaoglu U."/>
            <person name="Kubo M."/>
            <person name="Kurata T."/>
            <person name="Lalonde S."/>
            <person name="Li K."/>
            <person name="Li Y."/>
            <person name="Litt A."/>
            <person name="Lyons E."/>
            <person name="Manning G."/>
            <person name="Maruyama T."/>
            <person name="Michael T.P."/>
            <person name="Mikami K."/>
            <person name="Miyazaki S."/>
            <person name="Morinaga S."/>
            <person name="Murata T."/>
            <person name="Mueller-Roeber B."/>
            <person name="Nelson D.R."/>
            <person name="Obara M."/>
            <person name="Oguri Y."/>
            <person name="Olmstead R.G."/>
            <person name="Onodera N."/>
            <person name="Petersen B.L."/>
            <person name="Pils B."/>
            <person name="Prigge M."/>
            <person name="Rensing S.A."/>
            <person name="Riano-Pachon D.M."/>
            <person name="Roberts A.W."/>
            <person name="Sato Y."/>
            <person name="Scheller H.V."/>
            <person name="Schulz B."/>
            <person name="Schulz C."/>
            <person name="Shakirov E.V."/>
            <person name="Shibagaki N."/>
            <person name="Shinohara N."/>
            <person name="Shippen D.E."/>
            <person name="Soerensen I."/>
            <person name="Sotooka R."/>
            <person name="Sugimoto N."/>
            <person name="Sugita M."/>
            <person name="Sumikawa N."/>
            <person name="Tanurdzic M."/>
            <person name="Theissen G."/>
            <person name="Ulvskov P."/>
            <person name="Wakazuki S."/>
            <person name="Weng J.K."/>
            <person name="Willats W.W."/>
            <person name="Wipf D."/>
            <person name="Wolf P.G."/>
            <person name="Yang L."/>
            <person name="Zimmer A.D."/>
            <person name="Zhu Q."/>
            <person name="Mitros T."/>
            <person name="Hellsten U."/>
            <person name="Loque D."/>
            <person name="Otillar R."/>
            <person name="Salamov A."/>
            <person name="Schmutz J."/>
            <person name="Shapiro H."/>
            <person name="Lindquist E."/>
            <person name="Lucas S."/>
            <person name="Rokhsar D."/>
            <person name="Grigoriev I.V."/>
        </authorList>
    </citation>
    <scope>NUCLEOTIDE SEQUENCE [LARGE SCALE GENOMIC DNA]</scope>
</reference>
<protein>
    <recommendedName>
        <fullName evidence="5">Pentacotripeptide-repeat region of PRORP domain-containing protein</fullName>
    </recommendedName>
</protein>
<dbReference type="AlphaFoldDB" id="D8RWZ6"/>
<dbReference type="InParanoid" id="D8RWZ6"/>
<dbReference type="NCBIfam" id="TIGR00756">
    <property type="entry name" value="PPR"/>
    <property type="match status" value="2"/>
</dbReference>
<dbReference type="GO" id="GO:0003723">
    <property type="term" value="F:RNA binding"/>
    <property type="evidence" value="ECO:0007669"/>
    <property type="project" value="InterPro"/>
</dbReference>
<evidence type="ECO:0000313" key="4">
    <source>
        <dbReference type="Proteomes" id="UP000001514"/>
    </source>
</evidence>
<dbReference type="HOGENOM" id="CLU_002706_0_0_1"/>
<keyword evidence="1" id="KW-0677">Repeat</keyword>
<dbReference type="STRING" id="88036.D8RWZ6"/>
<dbReference type="PANTHER" id="PTHR47926">
    <property type="entry name" value="PENTATRICOPEPTIDE REPEAT-CONTAINING PROTEIN"/>
    <property type="match status" value="1"/>
</dbReference>
<sequence length="194" mass="21869">MPCRNLVSWNAKLTAHAKRGHLEESKALFDRMPERDVVSWTAMLSAYSQNHNLSKSKQIFDDMPCRNLMRNEGFSPDEAAFTCVLLSCIHKGNVKIAHSFFYSMIFDHGLSASKQQFGCVIDTLGRAGHLWPAEDLIRQMPFEPIAKDWICFMGACNNHKNVDAAARAAQCALDLDRKGAATYVLLRNVYCEKP</sequence>
<evidence type="ECO:0008006" key="5">
    <source>
        <dbReference type="Google" id="ProtNLM"/>
    </source>
</evidence>
<organism evidence="4">
    <name type="scientific">Selaginella moellendorffii</name>
    <name type="common">Spikemoss</name>
    <dbReference type="NCBI Taxonomy" id="88036"/>
    <lineage>
        <taxon>Eukaryota</taxon>
        <taxon>Viridiplantae</taxon>
        <taxon>Streptophyta</taxon>
        <taxon>Embryophyta</taxon>
        <taxon>Tracheophyta</taxon>
        <taxon>Lycopodiopsida</taxon>
        <taxon>Selaginellales</taxon>
        <taxon>Selaginellaceae</taxon>
        <taxon>Selaginella</taxon>
    </lineage>
</organism>
<dbReference type="KEGG" id="smo:SELMODRAFT_104027"/>
<dbReference type="InterPro" id="IPR046960">
    <property type="entry name" value="PPR_At4g14850-like_plant"/>
</dbReference>
<evidence type="ECO:0000256" key="1">
    <source>
        <dbReference type="ARBA" id="ARBA00022737"/>
    </source>
</evidence>